<dbReference type="InterPro" id="IPR007205">
    <property type="entry name" value="Protein_HGH1_N"/>
</dbReference>
<comment type="similarity">
    <text evidence="1">Belongs to the HGH1 family.</text>
</comment>
<dbReference type="Ensembl" id="ENSCUST00005016249.1">
    <property type="protein sequence ID" value="ENSCUSP00005015651.1"/>
    <property type="gene ID" value="ENSCUSG00005010041.1"/>
</dbReference>
<evidence type="ECO:0000256" key="2">
    <source>
        <dbReference type="ARBA" id="ARBA00014076"/>
    </source>
</evidence>
<dbReference type="PANTHER" id="PTHR13387">
    <property type="entry name" value="PROTEIN HGH1 HOMOLOG"/>
    <property type="match status" value="1"/>
</dbReference>
<name>A0A8C3UMV6_CATUS</name>
<dbReference type="OrthoDB" id="338814at2759"/>
<dbReference type="Pfam" id="PF04063">
    <property type="entry name" value="DUF383"/>
    <property type="match status" value="1"/>
</dbReference>
<reference evidence="5" key="2">
    <citation type="submission" date="2025-08" db="UniProtKB">
        <authorList>
            <consortium name="Ensembl"/>
        </authorList>
    </citation>
    <scope>IDENTIFICATION</scope>
</reference>
<proteinExistence type="inferred from homology"/>
<dbReference type="RefSeq" id="XP_032921107.1">
    <property type="nucleotide sequence ID" value="XM_033065216.2"/>
</dbReference>
<feature type="domain" description="Protein HGH1 N-terminal" evidence="3">
    <location>
        <begin position="160"/>
        <end position="271"/>
    </location>
</feature>
<dbReference type="PANTHER" id="PTHR13387:SF9">
    <property type="entry name" value="PROTEIN HGH1 HOMOLOG"/>
    <property type="match status" value="1"/>
</dbReference>
<dbReference type="AlphaFoldDB" id="A0A8C3UMV6"/>
<dbReference type="Pfam" id="PF04064">
    <property type="entry name" value="DUF384"/>
    <property type="match status" value="1"/>
</dbReference>
<evidence type="ECO:0000259" key="3">
    <source>
        <dbReference type="Pfam" id="PF04063"/>
    </source>
</evidence>
<dbReference type="GeneID" id="116998949"/>
<evidence type="ECO:0000313" key="5">
    <source>
        <dbReference type="Ensembl" id="ENSCUSP00005015651.1"/>
    </source>
</evidence>
<evidence type="ECO:0000259" key="4">
    <source>
        <dbReference type="Pfam" id="PF04064"/>
    </source>
</evidence>
<reference evidence="5" key="1">
    <citation type="submission" date="2020-10" db="EMBL/GenBank/DDBJ databases">
        <title>Catharus ustulatus (Swainson's thrush) genome, bCatUst1, primary haplotype v2.</title>
        <authorList>
            <person name="Delmore K."/>
            <person name="Vafadar M."/>
            <person name="Formenti G."/>
            <person name="Chow W."/>
            <person name="Pelan S."/>
            <person name="Howe K."/>
            <person name="Rhie A."/>
            <person name="Mountcastle J."/>
            <person name="Haase B."/>
            <person name="Fedrigo O."/>
            <person name="Jarvis E.D."/>
        </authorList>
    </citation>
    <scope>NUCLEOTIDE SEQUENCE [LARGE SCALE GENOMIC DNA]</scope>
</reference>
<evidence type="ECO:0000256" key="1">
    <source>
        <dbReference type="ARBA" id="ARBA00006712"/>
    </source>
</evidence>
<dbReference type="InterPro" id="IPR011989">
    <property type="entry name" value="ARM-like"/>
</dbReference>
<dbReference type="InterPro" id="IPR039717">
    <property type="entry name" value="Hgh1"/>
</dbReference>
<dbReference type="SUPFAM" id="SSF48371">
    <property type="entry name" value="ARM repeat"/>
    <property type="match status" value="1"/>
</dbReference>
<reference evidence="5" key="3">
    <citation type="submission" date="2025-09" db="UniProtKB">
        <authorList>
            <consortium name="Ensembl"/>
        </authorList>
    </citation>
    <scope>IDENTIFICATION</scope>
</reference>
<dbReference type="Gene3D" id="1.25.10.10">
    <property type="entry name" value="Leucine-rich Repeat Variant"/>
    <property type="match status" value="1"/>
</dbReference>
<gene>
    <name evidence="5" type="primary">LOC116998949</name>
</gene>
<evidence type="ECO:0000313" key="6">
    <source>
        <dbReference type="Proteomes" id="UP000694563"/>
    </source>
</evidence>
<protein>
    <recommendedName>
        <fullName evidence="2">Protein HGH1 homolog</fullName>
    </recommendedName>
</protein>
<feature type="domain" description="Protein HGH1 C-terminal" evidence="4">
    <location>
        <begin position="276"/>
        <end position="329"/>
    </location>
</feature>
<dbReference type="InterPro" id="IPR007206">
    <property type="entry name" value="Protein_HGH1_C"/>
</dbReference>
<dbReference type="InterPro" id="IPR016024">
    <property type="entry name" value="ARM-type_fold"/>
</dbReference>
<accession>A0A8C3UMV6</accession>
<dbReference type="Proteomes" id="UP000694563">
    <property type="component" value="Chromosome 1"/>
</dbReference>
<organism evidence="5 6">
    <name type="scientific">Catharus ustulatus</name>
    <name type="common">Russet-backed thrush</name>
    <name type="synonym">Hylocichla ustulatus</name>
    <dbReference type="NCBI Taxonomy" id="91951"/>
    <lineage>
        <taxon>Eukaryota</taxon>
        <taxon>Metazoa</taxon>
        <taxon>Chordata</taxon>
        <taxon>Craniata</taxon>
        <taxon>Vertebrata</taxon>
        <taxon>Euteleostomi</taxon>
        <taxon>Archelosauria</taxon>
        <taxon>Archosauria</taxon>
        <taxon>Dinosauria</taxon>
        <taxon>Saurischia</taxon>
        <taxon>Theropoda</taxon>
        <taxon>Coelurosauria</taxon>
        <taxon>Aves</taxon>
        <taxon>Neognathae</taxon>
        <taxon>Neoaves</taxon>
        <taxon>Telluraves</taxon>
        <taxon>Australaves</taxon>
        <taxon>Passeriformes</taxon>
        <taxon>Turdidae</taxon>
        <taxon>Catharus</taxon>
    </lineage>
</organism>
<keyword evidence="6" id="KW-1185">Reference proteome</keyword>
<sequence length="366" mass="38364">MAAETKMAATMEETNNDAAAVTALSELTALLSPSSPAAPEAAEAALSLSGSASGRALLAAHPAALSALSALAAMASSASRGAHTALAALVNASSEPAALEPLLAALPSLLPLLPSSGGVCGVLANLSRDAGAAPRAVRALGPGAEPLLRALSAARPPAELGALLCNLSQAPEGRRALLERSGMVVRRMLALVRYPGSAELRRGVVGALRNCCFEHEHHEWLLGPEVEALPALLLPLAGSEEIPESDTEQLPVDLQYLPPEHQREEEPEIRKMLLETLLLLTATKGGRLQMRSQGCYVVLRELHSWEQEPQVLNTCEKVIQVLIGDEPEAGLENLLEVTIPEELERRLARLDAEGQGQGQQGTASAR</sequence>